<name>A0A183A9F2_9TREM</name>
<dbReference type="Proteomes" id="UP000272942">
    <property type="component" value="Unassembled WGS sequence"/>
</dbReference>
<reference evidence="3" key="1">
    <citation type="submission" date="2016-06" db="UniProtKB">
        <authorList>
            <consortium name="WormBaseParasite"/>
        </authorList>
    </citation>
    <scope>IDENTIFICATION</scope>
</reference>
<accession>A0A183A9F2</accession>
<organism evidence="3">
    <name type="scientific">Echinostoma caproni</name>
    <dbReference type="NCBI Taxonomy" id="27848"/>
    <lineage>
        <taxon>Eukaryota</taxon>
        <taxon>Metazoa</taxon>
        <taxon>Spiralia</taxon>
        <taxon>Lophotrochozoa</taxon>
        <taxon>Platyhelminthes</taxon>
        <taxon>Trematoda</taxon>
        <taxon>Digenea</taxon>
        <taxon>Plagiorchiida</taxon>
        <taxon>Echinostomata</taxon>
        <taxon>Echinostomatoidea</taxon>
        <taxon>Echinostomatidae</taxon>
        <taxon>Echinostoma</taxon>
    </lineage>
</organism>
<evidence type="ECO:0000313" key="3">
    <source>
        <dbReference type="WBParaSite" id="ECPE_0000359001-mRNA-1"/>
    </source>
</evidence>
<dbReference type="WBParaSite" id="ECPE_0000359001-mRNA-1">
    <property type="protein sequence ID" value="ECPE_0000359001-mRNA-1"/>
    <property type="gene ID" value="ECPE_0000359001"/>
</dbReference>
<evidence type="ECO:0000313" key="1">
    <source>
        <dbReference type="EMBL" id="VDP69966.1"/>
    </source>
</evidence>
<dbReference type="EMBL" id="UZAN01040529">
    <property type="protein sequence ID" value="VDP69966.1"/>
    <property type="molecule type" value="Genomic_DNA"/>
</dbReference>
<reference evidence="1 2" key="2">
    <citation type="submission" date="2018-11" db="EMBL/GenBank/DDBJ databases">
        <authorList>
            <consortium name="Pathogen Informatics"/>
        </authorList>
    </citation>
    <scope>NUCLEOTIDE SEQUENCE [LARGE SCALE GENOMIC DNA]</scope>
    <source>
        <strain evidence="1 2">Egypt</strain>
    </source>
</reference>
<sequence>MDITRELCMKAQLALLPESAYNQLLNALDVLDPQEVFDLLTFAPTSFYRPPLVREYFDQLRNLSSPSECARTCGNPTDHFFRKCCAPLCEIFRLLETLKKGISGILTDQVIEEVYHQIIPETALMSDRQHVVVIGPTAEMLKQYAENSELTVQNRKNEWTAEQVECAYLYDLLRGRFDRYQRERPLPPVLIALAESGCDKAYELSGFVYRLPTETHILLKYLYAIHEWNNTDQTDMDRPR</sequence>
<proteinExistence type="predicted"/>
<protein>
    <submittedName>
        <fullName evidence="3">F-box domain-containing protein</fullName>
    </submittedName>
</protein>
<evidence type="ECO:0000313" key="2">
    <source>
        <dbReference type="Proteomes" id="UP000272942"/>
    </source>
</evidence>
<dbReference type="AlphaFoldDB" id="A0A183A9F2"/>
<dbReference type="OrthoDB" id="10254959at2759"/>
<keyword evidence="2" id="KW-1185">Reference proteome</keyword>
<gene>
    <name evidence="1" type="ORF">ECPE_LOCUS3587</name>
</gene>